<organism evidence="3">
    <name type="scientific">Fagus sylvatica</name>
    <name type="common">Beechnut</name>
    <dbReference type="NCBI Taxonomy" id="28930"/>
    <lineage>
        <taxon>Eukaryota</taxon>
        <taxon>Viridiplantae</taxon>
        <taxon>Streptophyta</taxon>
        <taxon>Embryophyta</taxon>
        <taxon>Tracheophyta</taxon>
        <taxon>Spermatophyta</taxon>
        <taxon>Magnoliopsida</taxon>
        <taxon>eudicotyledons</taxon>
        <taxon>Gunneridae</taxon>
        <taxon>Pentapetalae</taxon>
        <taxon>rosids</taxon>
        <taxon>fabids</taxon>
        <taxon>Fagales</taxon>
        <taxon>Fagaceae</taxon>
        <taxon>Fagus</taxon>
    </lineage>
</organism>
<dbReference type="EMBL" id="OIVN01002593">
    <property type="protein sequence ID" value="SPD04930.1"/>
    <property type="molecule type" value="Genomic_DNA"/>
</dbReference>
<feature type="region of interest" description="Disordered" evidence="1">
    <location>
        <begin position="13"/>
        <end position="68"/>
    </location>
</feature>
<gene>
    <name evidence="3" type="ORF">FSB_LOCUS32812</name>
</gene>
<accession>A0A2N9GZZ7</accession>
<dbReference type="Pfam" id="PF00078">
    <property type="entry name" value="RVT_1"/>
    <property type="match status" value="1"/>
</dbReference>
<evidence type="ECO:0000259" key="2">
    <source>
        <dbReference type="Pfam" id="PF00078"/>
    </source>
</evidence>
<dbReference type="AlphaFoldDB" id="A0A2N9GZZ7"/>
<feature type="compositionally biased region" description="Polar residues" evidence="1">
    <location>
        <begin position="51"/>
        <end position="60"/>
    </location>
</feature>
<proteinExistence type="predicted"/>
<sequence>MDISNILLPHPHNLYMPPYTQQTPSQLQLQHPPQHLPPLPLQTSSLPLPLKQNNHPNKPQQKSREVRGNSFRIDSKIFSLGFDGGRVDSYHIMETKGKFRGSLWLGRKGLRWALGELGNLKHISSFKTGIFKFTRDGYRTLKLSCLSNRGGRYVELSEYHGGAQRGSLRIPEGRHGAGWIQFESELQKYFLTKMETGVSEQAGVGTARLEATPALGPRKGGNENNLKPKTVKENRKSGERIARRKFQRGSRREVTERGVNERVLMSKVEPRPTRKFGFKWDPYPNTLQITKIEGQARRVAWVGVNEVVGPSEAPDLEIGPHEPISSPTTVNLSSVELAHAGNQLGEASGGGCFIETKGSCRMEVEPRSAGLEMEPRWWSIPWRRQWARWHGADRQRHQSPISVIQLLDGPECAKSPLRCEPLAIIEPIDQRVMALGNTPIKENARSKWVNRQYRGIIDGFEWVGSGVYGPTRDDIQSDLWDELLDVRLQWPIPWFVFGNFNVVRFPSEWRGCSRVSPSMVEFSDFIESQNMEKYPDVVQKLMPKPISDYNPIMLEAGGMARGKTSFKFENMWLKAPDFVDKVRAWWSSYSFSGTPSFVLAQKLKGLKGDLKVWNKQVFGDVGVKRQQLECELQLLDEKESDFSLSKEERLRWEECKLELENVTHMEEVSWRQKSRVLWLKEGDNNTKFFHKMANSHRRYNYMERVEVDGVVYEEVPEVCEIVVHFYESLYQEHEPWRPTVNGLDFGVISSEERDMLKRKFKTEEVLQVVKDLQGDKAPGPDGFTMAFFQHCWSVIGGEVMDFFAEVHTHCKFEKSLNASFIALIPKKQNASNICDFCSISLIGSVYKLLAKVLANSRLKSHVPEVICKLDIEKAYDHVNWQCLLNLLERMGFGISSRGLQQGDPLSPLLFLLVMEVLSRMLKKVESEGLIKGFSVGSNAATGLRVNMSKSEMVPVDEVQNLAELVESLCCHLGELPLSYLGMPLGASYKATAVWNPILEKMERRLSGWQKLYLSKGGRLTFLRSTFSSLPTYFLSLFTIPISVAQRIEKLQRDFLWGGIGNDFKHHLFGVELGGWRTNPIRGVHGCSLWKGILSGWEDYFQHVQFVVGQGNRVRFWEDKWCGELALKDRFPLLFTCSSNRGATIDTVLHRSASGGVGEWNVTFTRSFNDWEVEIVAEFFQVLSSGAVPNLAPDGLKWTCNKAGVFDSRSFYAALNNRQGV</sequence>
<protein>
    <recommendedName>
        <fullName evidence="2">Reverse transcriptase domain-containing protein</fullName>
    </recommendedName>
</protein>
<feature type="compositionally biased region" description="Low complexity" evidence="1">
    <location>
        <begin position="41"/>
        <end position="50"/>
    </location>
</feature>
<evidence type="ECO:0000256" key="1">
    <source>
        <dbReference type="SAM" id="MobiDB-lite"/>
    </source>
</evidence>
<name>A0A2N9GZZ7_FAGSY</name>
<evidence type="ECO:0000313" key="3">
    <source>
        <dbReference type="EMBL" id="SPD04930.1"/>
    </source>
</evidence>
<feature type="compositionally biased region" description="Low complexity" evidence="1">
    <location>
        <begin position="20"/>
        <end position="33"/>
    </location>
</feature>
<reference evidence="3" key="1">
    <citation type="submission" date="2018-02" db="EMBL/GenBank/DDBJ databases">
        <authorList>
            <person name="Cohen D.B."/>
            <person name="Kent A.D."/>
        </authorList>
    </citation>
    <scope>NUCLEOTIDE SEQUENCE</scope>
</reference>
<feature type="region of interest" description="Disordered" evidence="1">
    <location>
        <begin position="211"/>
        <end position="238"/>
    </location>
</feature>
<dbReference type="PANTHER" id="PTHR33116:SF78">
    <property type="entry name" value="OS12G0587133 PROTEIN"/>
    <property type="match status" value="1"/>
</dbReference>
<dbReference type="InterPro" id="IPR000477">
    <property type="entry name" value="RT_dom"/>
</dbReference>
<feature type="domain" description="Reverse transcriptase" evidence="2">
    <location>
        <begin position="862"/>
        <end position="923"/>
    </location>
</feature>
<dbReference type="PANTHER" id="PTHR33116">
    <property type="entry name" value="REVERSE TRANSCRIPTASE ZINC-BINDING DOMAIN-CONTAINING PROTEIN-RELATED-RELATED"/>
    <property type="match status" value="1"/>
</dbReference>